<evidence type="ECO:0000313" key="3">
    <source>
        <dbReference type="EMBL" id="MBP2024410.1"/>
    </source>
</evidence>
<dbReference type="EMBL" id="JAGGLL010000070">
    <property type="protein sequence ID" value="MBP2024410.1"/>
    <property type="molecule type" value="Genomic_DNA"/>
</dbReference>
<dbReference type="InterPro" id="IPR011330">
    <property type="entry name" value="Glyco_hydro/deAcase_b/a-brl"/>
</dbReference>
<dbReference type="InterPro" id="IPR002509">
    <property type="entry name" value="NODB_dom"/>
</dbReference>
<dbReference type="InterPro" id="IPR051398">
    <property type="entry name" value="Polysacch_Deacetylase"/>
</dbReference>
<evidence type="ECO:0000313" key="4">
    <source>
        <dbReference type="Proteomes" id="UP001519308"/>
    </source>
</evidence>
<dbReference type="PANTHER" id="PTHR34216:SF7">
    <property type="entry name" value="POLY-BETA-1,6-N-ACETYL-D-GLUCOSAMINE N-DEACETYLASE"/>
    <property type="match status" value="1"/>
</dbReference>
<dbReference type="RefSeq" id="WP_021282874.1">
    <property type="nucleotide sequence ID" value="NZ_JAGGLL010000070.1"/>
</dbReference>
<proteinExistence type="predicted"/>
<protein>
    <submittedName>
        <fullName evidence="3">Peptidoglycan/xylan/chitin deacetylase (PgdA/CDA1 family)</fullName>
    </submittedName>
</protein>
<gene>
    <name evidence="3" type="ORF">J2Z44_004279</name>
</gene>
<accession>A0ABS4K9G3</accession>
<dbReference type="Gene3D" id="3.20.20.370">
    <property type="entry name" value="Glycoside hydrolase/deacetylase"/>
    <property type="match status" value="1"/>
</dbReference>
<dbReference type="PANTHER" id="PTHR34216">
    <property type="match status" value="1"/>
</dbReference>
<keyword evidence="1" id="KW-0732">Signal</keyword>
<evidence type="ECO:0000259" key="2">
    <source>
        <dbReference type="PROSITE" id="PS51677"/>
    </source>
</evidence>
<name>A0ABS4K9G3_9CLOT</name>
<feature type="domain" description="NodB homology" evidence="2">
    <location>
        <begin position="80"/>
        <end position="247"/>
    </location>
</feature>
<reference evidence="3 4" key="1">
    <citation type="submission" date="2021-03" db="EMBL/GenBank/DDBJ databases">
        <title>Genomic Encyclopedia of Type Strains, Phase IV (KMG-IV): sequencing the most valuable type-strain genomes for metagenomic binning, comparative biology and taxonomic classification.</title>
        <authorList>
            <person name="Goeker M."/>
        </authorList>
    </citation>
    <scope>NUCLEOTIDE SEQUENCE [LARGE SCALE GENOMIC DNA]</scope>
    <source>
        <strain evidence="3 4">DSM 28650</strain>
    </source>
</reference>
<dbReference type="SUPFAM" id="SSF88713">
    <property type="entry name" value="Glycoside hydrolase/deacetylase"/>
    <property type="match status" value="1"/>
</dbReference>
<comment type="caution">
    <text evidence="3">The sequence shown here is derived from an EMBL/GenBank/DDBJ whole genome shotgun (WGS) entry which is preliminary data.</text>
</comment>
<dbReference type="Pfam" id="PF01522">
    <property type="entry name" value="Polysacc_deac_1"/>
    <property type="match status" value="1"/>
</dbReference>
<keyword evidence="4" id="KW-1185">Reference proteome</keyword>
<dbReference type="Proteomes" id="UP001519308">
    <property type="component" value="Unassembled WGS sequence"/>
</dbReference>
<organism evidence="3 4">
    <name type="scientific">Clostridium punense</name>
    <dbReference type="NCBI Taxonomy" id="1054297"/>
    <lineage>
        <taxon>Bacteria</taxon>
        <taxon>Bacillati</taxon>
        <taxon>Bacillota</taxon>
        <taxon>Clostridia</taxon>
        <taxon>Eubacteriales</taxon>
        <taxon>Clostridiaceae</taxon>
        <taxon>Clostridium</taxon>
    </lineage>
</organism>
<dbReference type="PROSITE" id="PS51677">
    <property type="entry name" value="NODB"/>
    <property type="match status" value="1"/>
</dbReference>
<evidence type="ECO:0000256" key="1">
    <source>
        <dbReference type="ARBA" id="ARBA00022729"/>
    </source>
</evidence>
<sequence>MNSFITLMYHEIIKREDFTPTINEGICVSDGYEDKLPTSLFCFLDEFEKQMRYLHEQGYTTLTLQQVKDFYYSGKSLPEKAVLLTFDDLFKSVYIYAYPILKKYGFHAVGFVVKDWLFSQPQEYKIEKSVTMSFEEVEKISDVFEFANHTASLHKRRKECTEVQAVDKEILYKDLMECETLVNTKGVFAYPFGGYNEQVIENLKAWGYLLGFTTEEGKNTVDTDTMKLHRYGVFINYDINKFMDIFQ</sequence>